<dbReference type="Pfam" id="PF23672">
    <property type="entry name" value="DUF7153"/>
    <property type="match status" value="1"/>
</dbReference>
<dbReference type="AlphaFoldDB" id="A0ABD2PWH6"/>
<evidence type="ECO:0000313" key="2">
    <source>
        <dbReference type="EMBL" id="KAL3311704.1"/>
    </source>
</evidence>
<evidence type="ECO:0000259" key="1">
    <source>
        <dbReference type="Pfam" id="PF23672"/>
    </source>
</evidence>
<dbReference type="PANTHER" id="PTHR22198">
    <property type="entry name" value="FERM DOMAIN-CONTAINING PROTEIN"/>
    <property type="match status" value="1"/>
</dbReference>
<dbReference type="InterPro" id="IPR055577">
    <property type="entry name" value="DUF7153"/>
</dbReference>
<proteinExistence type="predicted"/>
<evidence type="ECO:0000313" key="3">
    <source>
        <dbReference type="Proteomes" id="UP001626550"/>
    </source>
</evidence>
<feature type="domain" description="DUF7153" evidence="1">
    <location>
        <begin position="66"/>
        <end position="118"/>
    </location>
</feature>
<sequence>MLNPSTEDTIYLVTVFRSANKASDRLERSWPIWTGANILLRPSSGTIDGNASCSGGYVPSDVFSRIRRISFYKSSHEQVTNQYIQLVEIADADEVLFRIKDLVLRLNERQCGHTSAYKIDRYIVATRLMNK</sequence>
<keyword evidence="3" id="KW-1185">Reference proteome</keyword>
<comment type="caution">
    <text evidence="2">The sequence shown here is derived from an EMBL/GenBank/DDBJ whole genome shotgun (WGS) entry which is preliminary data.</text>
</comment>
<dbReference type="Proteomes" id="UP001626550">
    <property type="component" value="Unassembled WGS sequence"/>
</dbReference>
<name>A0ABD2PWH6_9PLAT</name>
<dbReference type="EMBL" id="JBJKFK010002057">
    <property type="protein sequence ID" value="KAL3311704.1"/>
    <property type="molecule type" value="Genomic_DNA"/>
</dbReference>
<accession>A0ABD2PWH6</accession>
<dbReference type="PANTHER" id="PTHR22198:SF1">
    <property type="entry name" value="FERM DOMAIN-CONTAINING PROTEIN"/>
    <property type="match status" value="1"/>
</dbReference>
<gene>
    <name evidence="2" type="ORF">Ciccas_009711</name>
</gene>
<reference evidence="2 3" key="1">
    <citation type="submission" date="2024-11" db="EMBL/GenBank/DDBJ databases">
        <title>Adaptive evolution of stress response genes in parasites aligns with host niche diversity.</title>
        <authorList>
            <person name="Hahn C."/>
            <person name="Resl P."/>
        </authorList>
    </citation>
    <scope>NUCLEOTIDE SEQUENCE [LARGE SCALE GENOMIC DNA]</scope>
    <source>
        <strain evidence="2">EGGRZ-B1_66</strain>
        <tissue evidence="2">Body</tissue>
    </source>
</reference>
<organism evidence="2 3">
    <name type="scientific">Cichlidogyrus casuarinus</name>
    <dbReference type="NCBI Taxonomy" id="1844966"/>
    <lineage>
        <taxon>Eukaryota</taxon>
        <taxon>Metazoa</taxon>
        <taxon>Spiralia</taxon>
        <taxon>Lophotrochozoa</taxon>
        <taxon>Platyhelminthes</taxon>
        <taxon>Monogenea</taxon>
        <taxon>Monopisthocotylea</taxon>
        <taxon>Dactylogyridea</taxon>
        <taxon>Ancyrocephalidae</taxon>
        <taxon>Cichlidogyrus</taxon>
    </lineage>
</organism>
<protein>
    <recommendedName>
        <fullName evidence="1">DUF7153 domain-containing protein</fullName>
    </recommendedName>
</protein>